<accession>A0A9D2H9W5</accession>
<keyword evidence="6" id="KW-0961">Cell wall biogenesis/degradation</keyword>
<dbReference type="Proteomes" id="UP000824223">
    <property type="component" value="Unassembled WGS sequence"/>
</dbReference>
<evidence type="ECO:0000256" key="10">
    <source>
        <dbReference type="SAM" id="Phobius"/>
    </source>
</evidence>
<evidence type="ECO:0000256" key="2">
    <source>
        <dbReference type="ARBA" id="ARBA00022729"/>
    </source>
</evidence>
<keyword evidence="10" id="KW-0812">Transmembrane</keyword>
<proteinExistence type="inferred from homology"/>
<organism evidence="12 13">
    <name type="scientific">Candidatus Mediterraneibacter pullicola</name>
    <dbReference type="NCBI Taxonomy" id="2838682"/>
    <lineage>
        <taxon>Bacteria</taxon>
        <taxon>Bacillati</taxon>
        <taxon>Bacillota</taxon>
        <taxon>Clostridia</taxon>
        <taxon>Lachnospirales</taxon>
        <taxon>Lachnospiraceae</taxon>
        <taxon>Mediterraneibacter</taxon>
    </lineage>
</organism>
<evidence type="ECO:0000256" key="3">
    <source>
        <dbReference type="ARBA" id="ARBA00022801"/>
    </source>
</evidence>
<keyword evidence="5" id="KW-0573">Peptidoglycan synthesis</keyword>
<evidence type="ECO:0000256" key="5">
    <source>
        <dbReference type="ARBA" id="ARBA00022984"/>
    </source>
</evidence>
<feature type="active site" description="Proton acceptor" evidence="7">
    <location>
        <position position="110"/>
    </location>
</feature>
<protein>
    <submittedName>
        <fullName evidence="12">D-alanyl-D-alanine carboxypeptidase</fullName>
    </submittedName>
</protein>
<dbReference type="GO" id="GO:0071555">
    <property type="term" value="P:cell wall organization"/>
    <property type="evidence" value="ECO:0007669"/>
    <property type="project" value="UniProtKB-KW"/>
</dbReference>
<evidence type="ECO:0000256" key="6">
    <source>
        <dbReference type="ARBA" id="ARBA00023316"/>
    </source>
</evidence>
<dbReference type="InterPro" id="IPR018044">
    <property type="entry name" value="Peptidase_S11"/>
</dbReference>
<dbReference type="GO" id="GO:0009002">
    <property type="term" value="F:serine-type D-Ala-D-Ala carboxypeptidase activity"/>
    <property type="evidence" value="ECO:0007669"/>
    <property type="project" value="InterPro"/>
</dbReference>
<keyword evidence="2" id="KW-0732">Signal</keyword>
<gene>
    <name evidence="12" type="ORF">H9798_03415</name>
</gene>
<dbReference type="InterPro" id="IPR001967">
    <property type="entry name" value="Peptidase_S11_N"/>
</dbReference>
<evidence type="ECO:0000256" key="1">
    <source>
        <dbReference type="ARBA" id="ARBA00007164"/>
    </source>
</evidence>
<feature type="domain" description="Peptidase S11 D-alanyl-D-alanine carboxypeptidase A N-terminal" evidence="11">
    <location>
        <begin position="81"/>
        <end position="311"/>
    </location>
</feature>
<dbReference type="GO" id="GO:0006508">
    <property type="term" value="P:proteolysis"/>
    <property type="evidence" value="ECO:0007669"/>
    <property type="project" value="InterPro"/>
</dbReference>
<dbReference type="PRINTS" id="PR00725">
    <property type="entry name" value="DADACBPTASE1"/>
</dbReference>
<evidence type="ECO:0000259" key="11">
    <source>
        <dbReference type="Pfam" id="PF00768"/>
    </source>
</evidence>
<keyword evidence="3" id="KW-0378">Hydrolase</keyword>
<evidence type="ECO:0000313" key="12">
    <source>
        <dbReference type="EMBL" id="HJA06186.1"/>
    </source>
</evidence>
<sequence length="329" mass="35891">MQRRRRRQAQKAAILIAIVILIGAGALGGFFLWESSQNYTLSYEKTAYNKALYQGEMFAQDLCVTSEEVALDGFEPDSELHAAGLFDLSKDQVLCGYKIFDQVYPASTTKTLTAYLALKYGNLDDTVTVSEHATDFGWDSSVAGLKPGDTLTLYDLLCGLMIRSGNDCATAIAEHISGSEEAFVDLMNTEAVALGATGTHFANPHGLHEDDHYTTAYDLYLIFNESIKDQLFMDIISMDSYSAEITGADGTVRTETWKPTNYYASGNAIAPDNVRVIGGKTGTENLAGNCLILYDENTDGNPFISVIMGAPDKTTLYEEMNQLFTAGIV</sequence>
<dbReference type="InterPro" id="IPR012338">
    <property type="entry name" value="Beta-lactam/transpept-like"/>
</dbReference>
<dbReference type="GO" id="GO:0009252">
    <property type="term" value="P:peptidoglycan biosynthetic process"/>
    <property type="evidence" value="ECO:0007669"/>
    <property type="project" value="UniProtKB-KW"/>
</dbReference>
<dbReference type="PANTHER" id="PTHR21581:SF6">
    <property type="entry name" value="TRAFFICKING PROTEIN PARTICLE COMPLEX SUBUNIT 12"/>
    <property type="match status" value="1"/>
</dbReference>
<evidence type="ECO:0000313" key="13">
    <source>
        <dbReference type="Proteomes" id="UP000824223"/>
    </source>
</evidence>
<feature type="binding site" evidence="8">
    <location>
        <position position="280"/>
    </location>
    <ligand>
        <name>substrate</name>
    </ligand>
</feature>
<dbReference type="Gene3D" id="3.40.710.10">
    <property type="entry name" value="DD-peptidase/beta-lactamase superfamily"/>
    <property type="match status" value="1"/>
</dbReference>
<feature type="active site" evidence="7">
    <location>
        <position position="164"/>
    </location>
</feature>
<evidence type="ECO:0000256" key="8">
    <source>
        <dbReference type="PIRSR" id="PIRSR618044-2"/>
    </source>
</evidence>
<keyword evidence="12" id="KW-0121">Carboxypeptidase</keyword>
<evidence type="ECO:0000256" key="7">
    <source>
        <dbReference type="PIRSR" id="PIRSR618044-1"/>
    </source>
</evidence>
<reference evidence="12" key="1">
    <citation type="journal article" date="2021" name="PeerJ">
        <title>Extensive microbial diversity within the chicken gut microbiome revealed by metagenomics and culture.</title>
        <authorList>
            <person name="Gilroy R."/>
            <person name="Ravi A."/>
            <person name="Getino M."/>
            <person name="Pursley I."/>
            <person name="Horton D.L."/>
            <person name="Alikhan N.F."/>
            <person name="Baker D."/>
            <person name="Gharbi K."/>
            <person name="Hall N."/>
            <person name="Watson M."/>
            <person name="Adriaenssens E.M."/>
            <person name="Foster-Nyarko E."/>
            <person name="Jarju S."/>
            <person name="Secka A."/>
            <person name="Antonio M."/>
            <person name="Oren A."/>
            <person name="Chaudhuri R.R."/>
            <person name="La Ragione R."/>
            <person name="Hildebrand F."/>
            <person name="Pallen M.J."/>
        </authorList>
    </citation>
    <scope>NUCLEOTIDE SEQUENCE</scope>
    <source>
        <strain evidence="12">ChiSjej2B20-11307</strain>
    </source>
</reference>
<evidence type="ECO:0000256" key="9">
    <source>
        <dbReference type="RuleBase" id="RU004016"/>
    </source>
</evidence>
<dbReference type="AlphaFoldDB" id="A0A9D2H9W5"/>
<feature type="active site" description="Acyl-ester intermediate" evidence="7">
    <location>
        <position position="107"/>
    </location>
</feature>
<comment type="caution">
    <text evidence="12">The sequence shown here is derived from an EMBL/GenBank/DDBJ whole genome shotgun (WGS) entry which is preliminary data.</text>
</comment>
<dbReference type="EMBL" id="DXAK01000014">
    <property type="protein sequence ID" value="HJA06186.1"/>
    <property type="molecule type" value="Genomic_DNA"/>
</dbReference>
<keyword evidence="12" id="KW-0645">Protease</keyword>
<name>A0A9D2H9W5_9FIRM</name>
<dbReference type="PANTHER" id="PTHR21581">
    <property type="entry name" value="D-ALANYL-D-ALANINE CARBOXYPEPTIDASE"/>
    <property type="match status" value="1"/>
</dbReference>
<reference evidence="12" key="2">
    <citation type="submission" date="2021-04" db="EMBL/GenBank/DDBJ databases">
        <authorList>
            <person name="Gilroy R."/>
        </authorList>
    </citation>
    <scope>NUCLEOTIDE SEQUENCE</scope>
    <source>
        <strain evidence="12">ChiSjej2B20-11307</strain>
    </source>
</reference>
<dbReference type="SUPFAM" id="SSF56601">
    <property type="entry name" value="beta-lactamase/transpeptidase-like"/>
    <property type="match status" value="1"/>
</dbReference>
<dbReference type="Pfam" id="PF00768">
    <property type="entry name" value="Peptidase_S11"/>
    <property type="match status" value="1"/>
</dbReference>
<feature type="transmembrane region" description="Helical" evidence="10">
    <location>
        <begin position="12"/>
        <end position="33"/>
    </location>
</feature>
<keyword evidence="10" id="KW-0472">Membrane</keyword>
<evidence type="ECO:0000256" key="4">
    <source>
        <dbReference type="ARBA" id="ARBA00022960"/>
    </source>
</evidence>
<keyword evidence="4" id="KW-0133">Cell shape</keyword>
<keyword evidence="10" id="KW-1133">Transmembrane helix</keyword>
<comment type="similarity">
    <text evidence="1 9">Belongs to the peptidase S11 family.</text>
</comment>
<dbReference type="GO" id="GO:0008360">
    <property type="term" value="P:regulation of cell shape"/>
    <property type="evidence" value="ECO:0007669"/>
    <property type="project" value="UniProtKB-KW"/>
</dbReference>